<sequence>MSRRDSRDSDSRRHRSRFDREPSPKRYRRDEQDNKDRVFEKSNLEDAKKTDQEVQDQKQCHRLQDALPLESPLGSDAKVESGAPRKESDTKPSGHQELAKNSSDATEAPRSRSYFQKHDERGGAGQAVRSSGRGSTSEHGRRRDSKDHHDDKTVSKTTNDSRLRNEKPNGDESRTWRHDRHSEMEADLPAARKRPAFREKKVPLESENTEKPAVETAKSSHPDRSMEGSRKKEERGDNRRHFDRSEKQFGGDRVRYKGEAQRGAFPSRERYTNGGAGRNYRGRDRFGERQGYHSTGGRVEKWGHDLYHEANRSPTPKNEEDQIAKVEALLAS</sequence>
<dbReference type="OMA" id="NYHPRGF"/>
<dbReference type="PANTHER" id="PTHR36364">
    <property type="entry name" value="OS03G0203000 PROTEIN"/>
    <property type="match status" value="1"/>
</dbReference>
<dbReference type="Gramene" id="PRQ22759">
    <property type="protein sequence ID" value="PRQ22759"/>
    <property type="gene ID" value="RchiOBHm_Chr6g0253781"/>
</dbReference>
<feature type="compositionally biased region" description="Basic and acidic residues" evidence="1">
    <location>
        <begin position="1"/>
        <end position="11"/>
    </location>
</feature>
<dbReference type="OrthoDB" id="1920561at2759"/>
<feature type="compositionally biased region" description="Basic and acidic residues" evidence="1">
    <location>
        <begin position="77"/>
        <end position="98"/>
    </location>
</feature>
<protein>
    <recommendedName>
        <fullName evidence="4">Btz domain-containing protein</fullName>
    </recommendedName>
</protein>
<feature type="compositionally biased region" description="Basic and acidic residues" evidence="1">
    <location>
        <begin position="18"/>
        <end position="64"/>
    </location>
</feature>
<evidence type="ECO:0008006" key="4">
    <source>
        <dbReference type="Google" id="ProtNLM"/>
    </source>
</evidence>
<feature type="compositionally biased region" description="Basic and acidic residues" evidence="1">
    <location>
        <begin position="136"/>
        <end position="184"/>
    </location>
</feature>
<gene>
    <name evidence="2" type="ORF">RchiOBHm_Chr6g0253781</name>
</gene>
<dbReference type="PANTHER" id="PTHR36364:SF1">
    <property type="entry name" value="OS03G0203000 PROTEIN"/>
    <property type="match status" value="1"/>
</dbReference>
<feature type="compositionally biased region" description="Basic and acidic residues" evidence="1">
    <location>
        <begin position="281"/>
        <end position="291"/>
    </location>
</feature>
<dbReference type="EMBL" id="PDCK01000044">
    <property type="protein sequence ID" value="PRQ22759.1"/>
    <property type="molecule type" value="Genomic_DNA"/>
</dbReference>
<dbReference type="Proteomes" id="UP000238479">
    <property type="component" value="Chromosome 6"/>
</dbReference>
<dbReference type="STRING" id="74649.A0A2P6PLG6"/>
<feature type="compositionally biased region" description="Basic and acidic residues" evidence="1">
    <location>
        <begin position="196"/>
        <end position="260"/>
    </location>
</feature>
<evidence type="ECO:0000313" key="3">
    <source>
        <dbReference type="Proteomes" id="UP000238479"/>
    </source>
</evidence>
<feature type="compositionally biased region" description="Basic and acidic residues" evidence="1">
    <location>
        <begin position="298"/>
        <end position="322"/>
    </location>
</feature>
<organism evidence="2 3">
    <name type="scientific">Rosa chinensis</name>
    <name type="common">China rose</name>
    <dbReference type="NCBI Taxonomy" id="74649"/>
    <lineage>
        <taxon>Eukaryota</taxon>
        <taxon>Viridiplantae</taxon>
        <taxon>Streptophyta</taxon>
        <taxon>Embryophyta</taxon>
        <taxon>Tracheophyta</taxon>
        <taxon>Spermatophyta</taxon>
        <taxon>Magnoliopsida</taxon>
        <taxon>eudicotyledons</taxon>
        <taxon>Gunneridae</taxon>
        <taxon>Pentapetalae</taxon>
        <taxon>rosids</taxon>
        <taxon>fabids</taxon>
        <taxon>Rosales</taxon>
        <taxon>Rosaceae</taxon>
        <taxon>Rosoideae</taxon>
        <taxon>Rosoideae incertae sedis</taxon>
        <taxon>Rosa</taxon>
    </lineage>
</organism>
<evidence type="ECO:0000256" key="1">
    <source>
        <dbReference type="SAM" id="MobiDB-lite"/>
    </source>
</evidence>
<reference evidence="2 3" key="1">
    <citation type="journal article" date="2018" name="Nat. Genet.">
        <title>The Rosa genome provides new insights in the design of modern roses.</title>
        <authorList>
            <person name="Bendahmane M."/>
        </authorList>
    </citation>
    <scope>NUCLEOTIDE SEQUENCE [LARGE SCALE GENOMIC DNA]</scope>
    <source>
        <strain evidence="3">cv. Old Blush</strain>
    </source>
</reference>
<name>A0A2P6PLG6_ROSCH</name>
<proteinExistence type="predicted"/>
<accession>A0A2P6PLG6</accession>
<comment type="caution">
    <text evidence="2">The sequence shown here is derived from an EMBL/GenBank/DDBJ whole genome shotgun (WGS) entry which is preliminary data.</text>
</comment>
<evidence type="ECO:0000313" key="2">
    <source>
        <dbReference type="EMBL" id="PRQ22759.1"/>
    </source>
</evidence>
<dbReference type="AlphaFoldDB" id="A0A2P6PLG6"/>
<feature type="region of interest" description="Disordered" evidence="1">
    <location>
        <begin position="1"/>
        <end position="322"/>
    </location>
</feature>
<keyword evidence="3" id="KW-1185">Reference proteome</keyword>